<comment type="domain">
    <text evidence="9">Consists of three domains, a large central CORE domain and two small peripheral domains, NMPbind and LID, which undergo movements during catalysis. The LID domain closes over the site of phosphoryl transfer upon ATP binding. Assembling and dissambling the active center during each catalytic cycle provides an effective means to prevent ATP hydrolysis.</text>
</comment>
<evidence type="ECO:0000256" key="2">
    <source>
        <dbReference type="ARBA" id="ARBA00022679"/>
    </source>
</evidence>
<feature type="binding site" evidence="9">
    <location>
        <position position="136"/>
    </location>
    <ligand>
        <name>a ribonucleoside 5'-phosphate</name>
        <dbReference type="ChEBI" id="CHEBI:58043"/>
    </ligand>
</feature>
<dbReference type="PRINTS" id="PR00094">
    <property type="entry name" value="ADENYLTKNASE"/>
</dbReference>
<evidence type="ECO:0000313" key="11">
    <source>
        <dbReference type="Proteomes" id="UP001329430"/>
    </source>
</evidence>
<feature type="binding site" evidence="9">
    <location>
        <begin position="88"/>
        <end position="91"/>
    </location>
    <ligand>
        <name>a ribonucleoside 5'-phosphate</name>
        <dbReference type="ChEBI" id="CHEBI:58043"/>
    </ligand>
</feature>
<name>A0AAN7ZKD8_9COLE</name>
<dbReference type="HAMAP" id="MF_00235">
    <property type="entry name" value="Adenylate_kinase_Adk"/>
    <property type="match status" value="1"/>
</dbReference>
<comment type="subcellular location">
    <subcellularLocation>
        <location evidence="9">Cytoplasm</location>
    </subcellularLocation>
    <subcellularLocation>
        <location evidence="9">Nucleus</location>
    </subcellularLocation>
</comment>
<keyword evidence="11" id="KW-1185">Reference proteome</keyword>
<keyword evidence="7 9" id="KW-0539">Nucleus</keyword>
<dbReference type="InterPro" id="IPR033690">
    <property type="entry name" value="Adenylat_kinase_CS"/>
</dbReference>
<dbReference type="SUPFAM" id="SSF52540">
    <property type="entry name" value="P-loop containing nucleoside triphosphate hydrolases"/>
    <property type="match status" value="1"/>
</dbReference>
<dbReference type="InterPro" id="IPR000850">
    <property type="entry name" value="Adenylat/UMP-CMP_kin"/>
</dbReference>
<dbReference type="GO" id="GO:0050145">
    <property type="term" value="F:nucleoside monophosphate kinase activity"/>
    <property type="evidence" value="ECO:0007669"/>
    <property type="project" value="UniProtKB-ARBA"/>
</dbReference>
<dbReference type="FunFam" id="3.40.50.300:FF:000315">
    <property type="entry name" value="Adenylate kinase 1"/>
    <property type="match status" value="1"/>
</dbReference>
<dbReference type="PANTHER" id="PTHR23359">
    <property type="entry name" value="NUCLEOTIDE KINASE"/>
    <property type="match status" value="1"/>
</dbReference>
<dbReference type="GO" id="GO:0006221">
    <property type="term" value="P:pyrimidine nucleotide biosynthetic process"/>
    <property type="evidence" value="ECO:0007669"/>
    <property type="project" value="UniProtKB-UniRule"/>
</dbReference>
<comment type="cofactor">
    <cofactor evidence="9">
        <name>Mg(2+)</name>
        <dbReference type="ChEBI" id="CHEBI:18420"/>
    </cofactor>
    <text evidence="9">Binds 1 Mg(2+) ion per monomer.</text>
</comment>
<keyword evidence="6 9" id="KW-0665">Pyrimidine biosynthesis</keyword>
<comment type="caution">
    <text evidence="10">The sequence shown here is derived from an EMBL/GenBank/DDBJ whole genome shotgun (WGS) entry which is preliminary data.</text>
</comment>
<feature type="binding site" evidence="9">
    <location>
        <position position="147"/>
    </location>
    <ligand>
        <name>a ribonucleoside 5'-phosphate</name>
        <dbReference type="ChEBI" id="CHEBI:58043"/>
    </ligand>
</feature>
<feature type="binding site" evidence="9">
    <location>
        <position position="129"/>
    </location>
    <ligand>
        <name>ATP</name>
        <dbReference type="ChEBI" id="CHEBI:30616"/>
    </ligand>
</feature>
<sequence length="201" mass="22743">MVPKVVFILGGPGAGKGTHCKKISKEFNFVHLSAGDLLREECARPDSEYGALIEEHIREGKIVPVDITCSLLERAIQESANKKFLIDGFPRNEDNLEGWNRRCAKNAQLLLVLYFNCPLEVCSSRCLRRGAGGSGRSDDNAESLHKRFHTYLSATQPIINRYKELNLVREIDSTQRINKVWSDVKKIFNELEAQGDFTYNN</sequence>
<dbReference type="AlphaFoldDB" id="A0AAN7ZKD8"/>
<keyword evidence="5 9" id="KW-0067">ATP-binding</keyword>
<feature type="binding site" evidence="9">
    <location>
        <begin position="61"/>
        <end position="63"/>
    </location>
    <ligand>
        <name>a ribonucleoside 5'-phosphate</name>
        <dbReference type="ChEBI" id="CHEBI:58043"/>
    </ligand>
</feature>
<comment type="catalytic activity">
    <reaction evidence="8 9">
        <text>UMP + ATP = UDP + ADP</text>
        <dbReference type="Rhea" id="RHEA:24400"/>
        <dbReference type="ChEBI" id="CHEBI:30616"/>
        <dbReference type="ChEBI" id="CHEBI:57865"/>
        <dbReference type="ChEBI" id="CHEBI:58223"/>
        <dbReference type="ChEBI" id="CHEBI:456216"/>
        <dbReference type="EC" id="2.7.4.14"/>
    </reaction>
</comment>
<evidence type="ECO:0000256" key="7">
    <source>
        <dbReference type="ARBA" id="ARBA00023242"/>
    </source>
</evidence>
<comment type="catalytic activity">
    <reaction evidence="9">
        <text>dCMP + ATP = dCDP + ADP</text>
        <dbReference type="Rhea" id="RHEA:25094"/>
        <dbReference type="ChEBI" id="CHEBI:30616"/>
        <dbReference type="ChEBI" id="CHEBI:57566"/>
        <dbReference type="ChEBI" id="CHEBI:58593"/>
        <dbReference type="ChEBI" id="CHEBI:456216"/>
        <dbReference type="EC" id="2.7.4.14"/>
    </reaction>
</comment>
<dbReference type="Proteomes" id="UP001329430">
    <property type="component" value="Chromosome 1"/>
</dbReference>
<comment type="subunit">
    <text evidence="9">Monomer.</text>
</comment>
<keyword evidence="4 9" id="KW-0418">Kinase</keyword>
<evidence type="ECO:0000256" key="8">
    <source>
        <dbReference type="ARBA" id="ARBA00048116"/>
    </source>
</evidence>
<reference evidence="10 11" key="1">
    <citation type="journal article" date="2024" name="Insects">
        <title>An Improved Chromosome-Level Genome Assembly of the Firefly Pyrocoelia pectoralis.</title>
        <authorList>
            <person name="Fu X."/>
            <person name="Meyer-Rochow V.B."/>
            <person name="Ballantyne L."/>
            <person name="Zhu X."/>
        </authorList>
    </citation>
    <scope>NUCLEOTIDE SEQUENCE [LARGE SCALE GENOMIC DNA]</scope>
    <source>
        <strain evidence="10">XCY_ONT2</strain>
    </source>
</reference>
<comment type="catalytic activity">
    <reaction evidence="9">
        <text>CMP + ATP = CDP + ADP</text>
        <dbReference type="Rhea" id="RHEA:11600"/>
        <dbReference type="ChEBI" id="CHEBI:30616"/>
        <dbReference type="ChEBI" id="CHEBI:58069"/>
        <dbReference type="ChEBI" id="CHEBI:60377"/>
        <dbReference type="ChEBI" id="CHEBI:456216"/>
        <dbReference type="EC" id="2.7.4.14"/>
    </reaction>
</comment>
<dbReference type="GO" id="GO:0005737">
    <property type="term" value="C:cytoplasm"/>
    <property type="evidence" value="ECO:0007669"/>
    <property type="project" value="UniProtKB-SubCell"/>
</dbReference>
<evidence type="ECO:0000256" key="9">
    <source>
        <dbReference type="HAMAP-Rule" id="MF_03172"/>
    </source>
</evidence>
<dbReference type="Gene3D" id="3.40.50.300">
    <property type="entry name" value="P-loop containing nucleotide triphosphate hydrolases"/>
    <property type="match status" value="1"/>
</dbReference>
<dbReference type="InterPro" id="IPR006266">
    <property type="entry name" value="UMP_CMP_kinase"/>
</dbReference>
<dbReference type="CDD" id="cd01428">
    <property type="entry name" value="ADK"/>
    <property type="match status" value="1"/>
</dbReference>
<dbReference type="EC" id="2.7.4.14" evidence="9"/>
<feature type="binding site" evidence="9">
    <location>
        <begin position="13"/>
        <end position="18"/>
    </location>
    <ligand>
        <name>ATP</name>
        <dbReference type="ChEBI" id="CHEBI:30616"/>
    </ligand>
</feature>
<keyword evidence="3 9" id="KW-0547">Nucleotide-binding</keyword>
<keyword evidence="2 9" id="KW-0808">Transferase</keyword>
<evidence type="ECO:0000256" key="1">
    <source>
        <dbReference type="ARBA" id="ARBA00022490"/>
    </source>
</evidence>
<dbReference type="GO" id="GO:0005634">
    <property type="term" value="C:nucleus"/>
    <property type="evidence" value="ECO:0007669"/>
    <property type="project" value="UniProtKB-SubCell"/>
</dbReference>
<comment type="caution">
    <text evidence="9">Lacks conserved residue(s) required for the propagation of feature annotation.</text>
</comment>
<protein>
    <recommendedName>
        <fullName evidence="9">UMP-CMP kinase</fullName>
        <ecNumber evidence="9">2.7.4.14</ecNumber>
    </recommendedName>
    <alternativeName>
        <fullName evidence="9">Deoxycytidylate kinase</fullName>
        <shortName evidence="9">CK</shortName>
        <shortName evidence="9">dCMP kinase</shortName>
    </alternativeName>
    <alternativeName>
        <fullName evidence="9">Uridine monophosphate/cytidine monophosphate kinase</fullName>
        <shortName evidence="9">UMP/CMP kinase</shortName>
        <shortName evidence="9">UMP/CMPK</shortName>
    </alternativeName>
</protein>
<proteinExistence type="inferred from homology"/>
<dbReference type="Pfam" id="PF00406">
    <property type="entry name" value="ADK"/>
    <property type="match status" value="1"/>
</dbReference>
<evidence type="ECO:0000256" key="6">
    <source>
        <dbReference type="ARBA" id="ARBA00022975"/>
    </source>
</evidence>
<dbReference type="EMBL" id="JAVRBK010000001">
    <property type="protein sequence ID" value="KAK5650960.1"/>
    <property type="molecule type" value="Genomic_DNA"/>
</dbReference>
<evidence type="ECO:0000256" key="3">
    <source>
        <dbReference type="ARBA" id="ARBA00022741"/>
    </source>
</evidence>
<dbReference type="GO" id="GO:0006207">
    <property type="term" value="P:'de novo' pyrimidine nucleobase biosynthetic process"/>
    <property type="evidence" value="ECO:0007669"/>
    <property type="project" value="InterPro"/>
</dbReference>
<dbReference type="PROSITE" id="PS00113">
    <property type="entry name" value="ADENYLATE_KINASE"/>
    <property type="match status" value="1"/>
</dbReference>
<feature type="region of interest" description="NMPbind" evidence="9">
    <location>
        <begin position="33"/>
        <end position="63"/>
    </location>
</feature>
<comment type="function">
    <text evidence="9">Catalyzes the phosphorylation of pyrimidine nucleoside monophosphates at the expense of ATP. Plays an important role in de novo pyrimidine nucleotide biosynthesis. Has preference for UMP and CMP as phosphate acceptors.</text>
</comment>
<accession>A0AAN7ZKD8</accession>
<comment type="similarity">
    <text evidence="9">Belongs to the adenylate kinase family. UMP-CMP kinase subfamily.</text>
</comment>
<feature type="binding site" evidence="9">
    <location>
        <position position="39"/>
    </location>
    <ligand>
        <name>a ribonucleoside 5'-phosphate</name>
        <dbReference type="ChEBI" id="CHEBI:58043"/>
    </ligand>
</feature>
<evidence type="ECO:0000256" key="4">
    <source>
        <dbReference type="ARBA" id="ARBA00022777"/>
    </source>
</evidence>
<feature type="binding site" evidence="9">
    <location>
        <position position="95"/>
    </location>
    <ligand>
        <name>CMP</name>
        <dbReference type="ChEBI" id="CHEBI:60377"/>
    </ligand>
</feature>
<feature type="binding site" evidence="9">
    <location>
        <position position="175"/>
    </location>
    <ligand>
        <name>ATP</name>
        <dbReference type="ChEBI" id="CHEBI:30616"/>
    </ligand>
</feature>
<dbReference type="InterPro" id="IPR027417">
    <property type="entry name" value="P-loop_NTPase"/>
</dbReference>
<keyword evidence="1 9" id="KW-0963">Cytoplasm</keyword>
<organism evidence="10 11">
    <name type="scientific">Pyrocoelia pectoralis</name>
    <dbReference type="NCBI Taxonomy" id="417401"/>
    <lineage>
        <taxon>Eukaryota</taxon>
        <taxon>Metazoa</taxon>
        <taxon>Ecdysozoa</taxon>
        <taxon>Arthropoda</taxon>
        <taxon>Hexapoda</taxon>
        <taxon>Insecta</taxon>
        <taxon>Pterygota</taxon>
        <taxon>Neoptera</taxon>
        <taxon>Endopterygota</taxon>
        <taxon>Coleoptera</taxon>
        <taxon>Polyphaga</taxon>
        <taxon>Elateriformia</taxon>
        <taxon>Elateroidea</taxon>
        <taxon>Lampyridae</taxon>
        <taxon>Lampyrinae</taxon>
        <taxon>Pyrocoelia</taxon>
    </lineage>
</organism>
<dbReference type="GO" id="GO:0005524">
    <property type="term" value="F:ATP binding"/>
    <property type="evidence" value="ECO:0007669"/>
    <property type="project" value="UniProtKB-KW"/>
</dbReference>
<evidence type="ECO:0000256" key="5">
    <source>
        <dbReference type="ARBA" id="ARBA00022840"/>
    </source>
</evidence>
<dbReference type="HAMAP" id="MF_03172">
    <property type="entry name" value="Adenylate_kinase_UMP_CMP_kin"/>
    <property type="match status" value="1"/>
</dbReference>
<evidence type="ECO:0000313" key="10">
    <source>
        <dbReference type="EMBL" id="KAK5650960.1"/>
    </source>
</evidence>
<gene>
    <name evidence="10" type="ORF">RI129_001989</name>
</gene>
<dbReference type="NCBIfam" id="TIGR01359">
    <property type="entry name" value="UMP_CMP_kin_fam"/>
    <property type="match status" value="1"/>
</dbReference>